<keyword evidence="3" id="KW-1185">Reference proteome</keyword>
<gene>
    <name evidence="2" type="ORF">Tco_0750893</name>
</gene>
<sequence>MKVEESLNVTFDESPPPTKLSPLVDDDVGEEEAIRKNTKIVNTNNEEDESIVCNGYSQKDKNKAKTGQNQARDWKERGKPKPKAYAS</sequence>
<evidence type="ECO:0000256" key="1">
    <source>
        <dbReference type="SAM" id="MobiDB-lite"/>
    </source>
</evidence>
<organism evidence="2 3">
    <name type="scientific">Tanacetum coccineum</name>
    <dbReference type="NCBI Taxonomy" id="301880"/>
    <lineage>
        <taxon>Eukaryota</taxon>
        <taxon>Viridiplantae</taxon>
        <taxon>Streptophyta</taxon>
        <taxon>Embryophyta</taxon>
        <taxon>Tracheophyta</taxon>
        <taxon>Spermatophyta</taxon>
        <taxon>Magnoliopsida</taxon>
        <taxon>eudicotyledons</taxon>
        <taxon>Gunneridae</taxon>
        <taxon>Pentapetalae</taxon>
        <taxon>asterids</taxon>
        <taxon>campanulids</taxon>
        <taxon>Asterales</taxon>
        <taxon>Asteraceae</taxon>
        <taxon>Asteroideae</taxon>
        <taxon>Anthemideae</taxon>
        <taxon>Anthemidinae</taxon>
        <taxon>Tanacetum</taxon>
    </lineage>
</organism>
<dbReference type="Proteomes" id="UP001151760">
    <property type="component" value="Unassembled WGS sequence"/>
</dbReference>
<comment type="caution">
    <text evidence="2">The sequence shown here is derived from an EMBL/GenBank/DDBJ whole genome shotgun (WGS) entry which is preliminary data.</text>
</comment>
<name>A0ABQ4Z598_9ASTR</name>
<dbReference type="EMBL" id="BQNB010010967">
    <property type="protein sequence ID" value="GJS84352.1"/>
    <property type="molecule type" value="Genomic_DNA"/>
</dbReference>
<feature type="region of interest" description="Disordered" evidence="1">
    <location>
        <begin position="1"/>
        <end position="24"/>
    </location>
</feature>
<evidence type="ECO:0000313" key="2">
    <source>
        <dbReference type="EMBL" id="GJS84352.1"/>
    </source>
</evidence>
<proteinExistence type="predicted"/>
<reference evidence="2" key="1">
    <citation type="journal article" date="2022" name="Int. J. Mol. Sci.">
        <title>Draft Genome of Tanacetum Coccineum: Genomic Comparison of Closely Related Tanacetum-Family Plants.</title>
        <authorList>
            <person name="Yamashiro T."/>
            <person name="Shiraishi A."/>
            <person name="Nakayama K."/>
            <person name="Satake H."/>
        </authorList>
    </citation>
    <scope>NUCLEOTIDE SEQUENCE</scope>
</reference>
<accession>A0ABQ4Z598</accession>
<feature type="region of interest" description="Disordered" evidence="1">
    <location>
        <begin position="55"/>
        <end position="87"/>
    </location>
</feature>
<reference evidence="2" key="2">
    <citation type="submission" date="2022-01" db="EMBL/GenBank/DDBJ databases">
        <authorList>
            <person name="Yamashiro T."/>
            <person name="Shiraishi A."/>
            <person name="Satake H."/>
            <person name="Nakayama K."/>
        </authorList>
    </citation>
    <scope>NUCLEOTIDE SEQUENCE</scope>
</reference>
<protein>
    <submittedName>
        <fullName evidence="2">Uncharacterized protein</fullName>
    </submittedName>
</protein>
<evidence type="ECO:0000313" key="3">
    <source>
        <dbReference type="Proteomes" id="UP001151760"/>
    </source>
</evidence>